<evidence type="ECO:0000259" key="11">
    <source>
        <dbReference type="PROSITE" id="PS50109"/>
    </source>
</evidence>
<dbReference type="EMBL" id="JAJHNU010000004">
    <property type="protein sequence ID" value="MDN4122511.1"/>
    <property type="molecule type" value="Genomic_DNA"/>
</dbReference>
<dbReference type="InterPro" id="IPR036097">
    <property type="entry name" value="HisK_dim/P_sf"/>
</dbReference>
<evidence type="ECO:0000256" key="6">
    <source>
        <dbReference type="ARBA" id="ARBA00022692"/>
    </source>
</evidence>
<evidence type="ECO:0000256" key="7">
    <source>
        <dbReference type="ARBA" id="ARBA00022777"/>
    </source>
</evidence>
<dbReference type="SUPFAM" id="SSF55874">
    <property type="entry name" value="ATPase domain of HSP90 chaperone/DNA topoisomerase II/histidine kinase"/>
    <property type="match status" value="1"/>
</dbReference>
<sequence length="501" mass="55994">MSTRWGLSGWNLGLRFWLLALLMPGVVALLLYDSWEDYWAMRDITENVYDSALLEPAKILETSVEFNADGSLRIDPPFYAQVMLESRPGNRKYFKVEEIVDTGQILAGAVLNGIKTTKLIGVEGLPRPKNLAEHEGMPVFYDGFYRNDTLRMVALWRDLYHKGVHRQIVVMVGESLDMRLRTQQEALRESLFRNIRMVALAVLLVWCSVAIALWPLNALRHEVRSRERDDLSPLDLHAVPREVVPLVSSVNHHIDLYRQVLDKQAQFLADASHQLRTPLAIIQTQVQYARREPDLVRVRESLAAINRQLGQANRLTEQLLAMAHASQTEAPESAPVDLYALGKEMVLQYVPWARERSQDMGWRDVEDISSEPRKIWVQVNDAEVHEALSNLLHNAISHAGPHSRITVCADKNDTHGWISVVDDGIGLAASLRESVFVRFDRGGPASRGTGSGSGLGLAIALTYAQRNGGTIELSDGDSNELGGHGLCATLRFPLLPITPTA</sequence>
<keyword evidence="8 10" id="KW-1133">Transmembrane helix</keyword>
<evidence type="ECO:0000256" key="1">
    <source>
        <dbReference type="ARBA" id="ARBA00000085"/>
    </source>
</evidence>
<gene>
    <name evidence="12" type="ORF">LMS43_14540</name>
</gene>
<evidence type="ECO:0000256" key="8">
    <source>
        <dbReference type="ARBA" id="ARBA00022989"/>
    </source>
</evidence>
<dbReference type="SUPFAM" id="SSF47384">
    <property type="entry name" value="Homodimeric domain of signal transducing histidine kinase"/>
    <property type="match status" value="1"/>
</dbReference>
<evidence type="ECO:0000256" key="5">
    <source>
        <dbReference type="ARBA" id="ARBA00022679"/>
    </source>
</evidence>
<dbReference type="CDD" id="cd00075">
    <property type="entry name" value="HATPase"/>
    <property type="match status" value="1"/>
</dbReference>
<feature type="transmembrane region" description="Helical" evidence="10">
    <location>
        <begin position="197"/>
        <end position="216"/>
    </location>
</feature>
<accession>A0ABT8EMH6</accession>
<dbReference type="SMART" id="SM00388">
    <property type="entry name" value="HisKA"/>
    <property type="match status" value="1"/>
</dbReference>
<dbReference type="InterPro" id="IPR003661">
    <property type="entry name" value="HisK_dim/P_dom"/>
</dbReference>
<dbReference type="InterPro" id="IPR036890">
    <property type="entry name" value="HATPase_C_sf"/>
</dbReference>
<reference evidence="12" key="1">
    <citation type="submission" date="2021-11" db="EMBL/GenBank/DDBJ databases">
        <title>Draft genome sequence of Alcaligenes endophyticus type strain CCUG 75668T.</title>
        <authorList>
            <person name="Salva-Serra F."/>
            <person name="Duran R.E."/>
            <person name="Seeger M."/>
            <person name="Moore E.R.B."/>
            <person name="Jaen-Luchoro D."/>
        </authorList>
    </citation>
    <scope>NUCLEOTIDE SEQUENCE</scope>
    <source>
        <strain evidence="12">CCUG 75668</strain>
    </source>
</reference>
<keyword evidence="5" id="KW-0808">Transferase</keyword>
<dbReference type="PROSITE" id="PS50109">
    <property type="entry name" value="HIS_KIN"/>
    <property type="match status" value="1"/>
</dbReference>
<comment type="subcellular location">
    <subcellularLocation>
        <location evidence="2">Membrane</location>
    </subcellularLocation>
</comment>
<organism evidence="12 13">
    <name type="scientific">Alcaligenes endophyticus</name>
    <dbReference type="NCBI Taxonomy" id="1929088"/>
    <lineage>
        <taxon>Bacteria</taxon>
        <taxon>Pseudomonadati</taxon>
        <taxon>Pseudomonadota</taxon>
        <taxon>Betaproteobacteria</taxon>
        <taxon>Burkholderiales</taxon>
        <taxon>Alcaligenaceae</taxon>
        <taxon>Alcaligenes</taxon>
    </lineage>
</organism>
<dbReference type="Pfam" id="PF00512">
    <property type="entry name" value="HisKA"/>
    <property type="match status" value="1"/>
</dbReference>
<dbReference type="GO" id="GO:0016301">
    <property type="term" value="F:kinase activity"/>
    <property type="evidence" value="ECO:0007669"/>
    <property type="project" value="UniProtKB-KW"/>
</dbReference>
<evidence type="ECO:0000256" key="2">
    <source>
        <dbReference type="ARBA" id="ARBA00004370"/>
    </source>
</evidence>
<dbReference type="Proteomes" id="UP001168613">
    <property type="component" value="Unassembled WGS sequence"/>
</dbReference>
<dbReference type="Gene3D" id="3.30.565.10">
    <property type="entry name" value="Histidine kinase-like ATPase, C-terminal domain"/>
    <property type="match status" value="1"/>
</dbReference>
<dbReference type="InterPro" id="IPR003594">
    <property type="entry name" value="HATPase_dom"/>
</dbReference>
<evidence type="ECO:0000313" key="13">
    <source>
        <dbReference type="Proteomes" id="UP001168613"/>
    </source>
</evidence>
<dbReference type="InterPro" id="IPR013727">
    <property type="entry name" value="2CSK_N"/>
</dbReference>
<keyword evidence="4" id="KW-0597">Phosphoprotein</keyword>
<name>A0ABT8EMH6_9BURK</name>
<dbReference type="EC" id="2.7.13.3" evidence="3"/>
<dbReference type="PANTHER" id="PTHR45436">
    <property type="entry name" value="SENSOR HISTIDINE KINASE YKOH"/>
    <property type="match status" value="1"/>
</dbReference>
<comment type="caution">
    <text evidence="12">The sequence shown here is derived from an EMBL/GenBank/DDBJ whole genome shotgun (WGS) entry which is preliminary data.</text>
</comment>
<feature type="transmembrane region" description="Helical" evidence="10">
    <location>
        <begin position="12"/>
        <end position="32"/>
    </location>
</feature>
<evidence type="ECO:0000256" key="10">
    <source>
        <dbReference type="SAM" id="Phobius"/>
    </source>
</evidence>
<dbReference type="SMART" id="SM00387">
    <property type="entry name" value="HATPase_c"/>
    <property type="match status" value="1"/>
</dbReference>
<evidence type="ECO:0000313" key="12">
    <source>
        <dbReference type="EMBL" id="MDN4122511.1"/>
    </source>
</evidence>
<evidence type="ECO:0000256" key="9">
    <source>
        <dbReference type="ARBA" id="ARBA00023136"/>
    </source>
</evidence>
<dbReference type="Pfam" id="PF02518">
    <property type="entry name" value="HATPase_c"/>
    <property type="match status" value="1"/>
</dbReference>
<proteinExistence type="predicted"/>
<dbReference type="CDD" id="cd00082">
    <property type="entry name" value="HisKA"/>
    <property type="match status" value="1"/>
</dbReference>
<protein>
    <recommendedName>
        <fullName evidence="3">histidine kinase</fullName>
        <ecNumber evidence="3">2.7.13.3</ecNumber>
    </recommendedName>
</protein>
<keyword evidence="9 10" id="KW-0472">Membrane</keyword>
<feature type="domain" description="Histidine kinase" evidence="11">
    <location>
        <begin position="270"/>
        <end position="496"/>
    </location>
</feature>
<dbReference type="PANTHER" id="PTHR45436:SF1">
    <property type="entry name" value="SENSOR PROTEIN QSEC"/>
    <property type="match status" value="1"/>
</dbReference>
<evidence type="ECO:0000256" key="4">
    <source>
        <dbReference type="ARBA" id="ARBA00022553"/>
    </source>
</evidence>
<comment type="catalytic activity">
    <reaction evidence="1">
        <text>ATP + protein L-histidine = ADP + protein N-phospho-L-histidine.</text>
        <dbReference type="EC" id="2.7.13.3"/>
    </reaction>
</comment>
<dbReference type="PRINTS" id="PR00344">
    <property type="entry name" value="BCTRLSENSOR"/>
</dbReference>
<dbReference type="RefSeq" id="WP_266123274.1">
    <property type="nucleotide sequence ID" value="NZ_JAJHNU010000004.1"/>
</dbReference>
<keyword evidence="7 12" id="KW-0418">Kinase</keyword>
<evidence type="ECO:0000256" key="3">
    <source>
        <dbReference type="ARBA" id="ARBA00012438"/>
    </source>
</evidence>
<keyword evidence="13" id="KW-1185">Reference proteome</keyword>
<keyword evidence="6 10" id="KW-0812">Transmembrane</keyword>
<dbReference type="InterPro" id="IPR005467">
    <property type="entry name" value="His_kinase_dom"/>
</dbReference>
<dbReference type="InterPro" id="IPR050428">
    <property type="entry name" value="TCS_sensor_his_kinase"/>
</dbReference>
<dbReference type="InterPro" id="IPR004358">
    <property type="entry name" value="Sig_transdc_His_kin-like_C"/>
</dbReference>
<dbReference type="Pfam" id="PF08521">
    <property type="entry name" value="2CSK_N"/>
    <property type="match status" value="1"/>
</dbReference>
<dbReference type="Gene3D" id="1.10.287.130">
    <property type="match status" value="1"/>
</dbReference>